<name>A0A136IJ44_9PEZI</name>
<feature type="domain" description="DUF7779" evidence="2">
    <location>
        <begin position="158"/>
        <end position="277"/>
    </location>
</feature>
<dbReference type="InterPro" id="IPR011990">
    <property type="entry name" value="TPR-like_helical_dom_sf"/>
</dbReference>
<sequence length="489" mass="54932">MGVLGPCRDAGARRGGIQVHRRYCQAPGAKATRRGRPTACRAVAPQHGKRVPPMDKKHALALLKKKTGNQPDMESGAALVEALEYMPLAISQAGAYIRQKAPRTPRTPIGKYLEGFHKSEKRKLELFDWDEVVDLRRDRDASSSVMVTWQISFESIRSERPSAADLLSLMSFFDRQGIPESLVRSPDHLSIQDCDAHHSESERNEEDSDIDERSDFGSESNSSSASSASEDSVEQTFDDDLLMLRSYSLISIDETGEVFEMHRLVQLATRRWLSTKERVELFKEQFVSRMARGFPTGAYDNWATCQRLFAHVEGAISHRPKGGESLKEWAQVLYNGSWYAQGQGRYSLAETMAKKSRDARLETLGEKHRLTWDSIEMVGEVLLNQGKYTKAEKLFTKVMEGRKKKLGPAHPDTLTSMANLAATKEKLGPAHPSTLTALNNLAHNWYAQGRAIEAIDMMDSCYRLRVKALGQDHPHTSSSLQSLHTWRAE</sequence>
<dbReference type="Pfam" id="PF25000">
    <property type="entry name" value="DUF7779"/>
    <property type="match status" value="1"/>
</dbReference>
<gene>
    <name evidence="3" type="ORF">Micbo1qcDRAFT_169885</name>
</gene>
<dbReference type="PANTHER" id="PTHR46082">
    <property type="entry name" value="ATP/GTP-BINDING PROTEIN-RELATED"/>
    <property type="match status" value="1"/>
</dbReference>
<reference evidence="4" key="1">
    <citation type="submission" date="2016-02" db="EMBL/GenBank/DDBJ databases">
        <title>Draft genome sequence of Microdochium bolleyi, a fungal endophyte of beachgrass.</title>
        <authorList>
            <consortium name="DOE Joint Genome Institute"/>
            <person name="David A.S."/>
            <person name="May G."/>
            <person name="Haridas S."/>
            <person name="Lim J."/>
            <person name="Wang M."/>
            <person name="Labutti K."/>
            <person name="Lipzen A."/>
            <person name="Barry K."/>
            <person name="Grigoriev I.V."/>
        </authorList>
    </citation>
    <scope>NUCLEOTIDE SEQUENCE [LARGE SCALE GENOMIC DNA]</scope>
    <source>
        <strain evidence="4">J235TASD1</strain>
    </source>
</reference>
<dbReference type="Gene3D" id="1.25.40.10">
    <property type="entry name" value="Tetratricopeptide repeat domain"/>
    <property type="match status" value="2"/>
</dbReference>
<evidence type="ECO:0000256" key="1">
    <source>
        <dbReference type="SAM" id="MobiDB-lite"/>
    </source>
</evidence>
<feature type="compositionally biased region" description="Low complexity" evidence="1">
    <location>
        <begin position="217"/>
        <end position="230"/>
    </location>
</feature>
<proteinExistence type="predicted"/>
<dbReference type="InParanoid" id="A0A136IJ44"/>
<protein>
    <recommendedName>
        <fullName evidence="2">DUF7779 domain-containing protein</fullName>
    </recommendedName>
</protein>
<dbReference type="PANTHER" id="PTHR46082:SF6">
    <property type="entry name" value="AAA+ ATPASE DOMAIN-CONTAINING PROTEIN-RELATED"/>
    <property type="match status" value="1"/>
</dbReference>
<keyword evidence="4" id="KW-1185">Reference proteome</keyword>
<accession>A0A136IJ44</accession>
<dbReference type="AlphaFoldDB" id="A0A136IJ44"/>
<dbReference type="InterPro" id="IPR056681">
    <property type="entry name" value="DUF7779"/>
</dbReference>
<dbReference type="STRING" id="196109.A0A136IJ44"/>
<dbReference type="Pfam" id="PF13424">
    <property type="entry name" value="TPR_12"/>
    <property type="match status" value="1"/>
</dbReference>
<evidence type="ECO:0000313" key="4">
    <source>
        <dbReference type="Proteomes" id="UP000070501"/>
    </source>
</evidence>
<evidence type="ECO:0000259" key="2">
    <source>
        <dbReference type="Pfam" id="PF25000"/>
    </source>
</evidence>
<feature type="region of interest" description="Disordered" evidence="1">
    <location>
        <begin position="194"/>
        <end position="233"/>
    </location>
</feature>
<dbReference type="EMBL" id="KQ964318">
    <property type="protein sequence ID" value="KXJ84864.1"/>
    <property type="molecule type" value="Genomic_DNA"/>
</dbReference>
<dbReference type="Proteomes" id="UP000070501">
    <property type="component" value="Unassembled WGS sequence"/>
</dbReference>
<dbReference type="InterPro" id="IPR053137">
    <property type="entry name" value="NLR-like"/>
</dbReference>
<evidence type="ECO:0000313" key="3">
    <source>
        <dbReference type="EMBL" id="KXJ84864.1"/>
    </source>
</evidence>
<dbReference type="SUPFAM" id="SSF48452">
    <property type="entry name" value="TPR-like"/>
    <property type="match status" value="1"/>
</dbReference>
<dbReference type="Pfam" id="PF13374">
    <property type="entry name" value="TPR_10"/>
    <property type="match status" value="1"/>
</dbReference>
<organism evidence="3 4">
    <name type="scientific">Microdochium bolleyi</name>
    <dbReference type="NCBI Taxonomy" id="196109"/>
    <lineage>
        <taxon>Eukaryota</taxon>
        <taxon>Fungi</taxon>
        <taxon>Dikarya</taxon>
        <taxon>Ascomycota</taxon>
        <taxon>Pezizomycotina</taxon>
        <taxon>Sordariomycetes</taxon>
        <taxon>Xylariomycetidae</taxon>
        <taxon>Xylariales</taxon>
        <taxon>Microdochiaceae</taxon>
        <taxon>Microdochium</taxon>
    </lineage>
</organism>
<dbReference type="OrthoDB" id="20872at2759"/>